<dbReference type="InterPro" id="IPR036938">
    <property type="entry name" value="PAP2/HPO_sf"/>
</dbReference>
<keyword evidence="1" id="KW-1133">Transmembrane helix</keyword>
<dbReference type="AlphaFoldDB" id="A0A5B8VVM2"/>
<reference evidence="3 4" key="1">
    <citation type="journal article" date="2013" name="J. Microbiol.">
        <title>Mucilaginibacter ginsenosidivorax sp. nov., with ginsenoside converting activity isolated from sediment.</title>
        <authorList>
            <person name="Kim J.K."/>
            <person name="Choi T.E."/>
            <person name="Liu Q.M."/>
            <person name="Park H.Y."/>
            <person name="Yi T.H."/>
            <person name="Yoon M.H."/>
            <person name="Kim S.C."/>
            <person name="Im W.T."/>
        </authorList>
    </citation>
    <scope>NUCLEOTIDE SEQUENCE [LARGE SCALE GENOMIC DNA]</scope>
    <source>
        <strain evidence="3 4">KHI28</strain>
    </source>
</reference>
<sequence>MAAITLGFVLLTVFVYFDPASVFDLNFSKEVQEHQNPLLDSIMVAISWPGYVPASPIIVLCTALIFFVYKYKKEALFVVLTMLSGLISTVIKVAVNRPRPTEDLIRVAAKNQQQSFPSGHVLFYVIFSGS</sequence>
<dbReference type="SUPFAM" id="SSF48317">
    <property type="entry name" value="Acid phosphatase/Vanadium-dependent haloperoxidase"/>
    <property type="match status" value="1"/>
</dbReference>
<dbReference type="EMBL" id="CP042437">
    <property type="protein sequence ID" value="QEC75293.1"/>
    <property type="molecule type" value="Genomic_DNA"/>
</dbReference>
<gene>
    <name evidence="3" type="ORF">FSB76_04815</name>
</gene>
<dbReference type="Proteomes" id="UP000321362">
    <property type="component" value="Chromosome"/>
</dbReference>
<evidence type="ECO:0000313" key="4">
    <source>
        <dbReference type="Proteomes" id="UP000321362"/>
    </source>
</evidence>
<feature type="transmembrane region" description="Helical" evidence="1">
    <location>
        <begin position="76"/>
        <end position="95"/>
    </location>
</feature>
<protein>
    <recommendedName>
        <fullName evidence="2">Phosphatidic acid phosphatase type 2/haloperoxidase domain-containing protein</fullName>
    </recommendedName>
</protein>
<evidence type="ECO:0000256" key="1">
    <source>
        <dbReference type="SAM" id="Phobius"/>
    </source>
</evidence>
<dbReference type="Gene3D" id="1.20.144.10">
    <property type="entry name" value="Phosphatidic acid phosphatase type 2/haloperoxidase"/>
    <property type="match status" value="1"/>
</dbReference>
<organism evidence="3 4">
    <name type="scientific">Mucilaginibacter ginsenosidivorax</name>
    <dbReference type="NCBI Taxonomy" id="862126"/>
    <lineage>
        <taxon>Bacteria</taxon>
        <taxon>Pseudomonadati</taxon>
        <taxon>Bacteroidota</taxon>
        <taxon>Sphingobacteriia</taxon>
        <taxon>Sphingobacteriales</taxon>
        <taxon>Sphingobacteriaceae</taxon>
        <taxon>Mucilaginibacter</taxon>
    </lineage>
</organism>
<accession>A0A5B8VVM2</accession>
<dbReference type="OrthoDB" id="9773582at2"/>
<dbReference type="KEGG" id="mgk:FSB76_04815"/>
<dbReference type="InterPro" id="IPR000326">
    <property type="entry name" value="PAP2/HPO"/>
</dbReference>
<evidence type="ECO:0000259" key="2">
    <source>
        <dbReference type="Pfam" id="PF01569"/>
    </source>
</evidence>
<evidence type="ECO:0000313" key="3">
    <source>
        <dbReference type="EMBL" id="QEC75293.1"/>
    </source>
</evidence>
<feature type="transmembrane region" description="Helical" evidence="1">
    <location>
        <begin position="48"/>
        <end position="69"/>
    </location>
</feature>
<dbReference type="RefSeq" id="WP_147052447.1">
    <property type="nucleotide sequence ID" value="NZ_CP042437.1"/>
</dbReference>
<keyword evidence="1" id="KW-0472">Membrane</keyword>
<dbReference type="Pfam" id="PF01569">
    <property type="entry name" value="PAP2"/>
    <property type="match status" value="1"/>
</dbReference>
<proteinExistence type="predicted"/>
<keyword evidence="1" id="KW-0812">Transmembrane</keyword>
<feature type="domain" description="Phosphatidic acid phosphatase type 2/haloperoxidase" evidence="2">
    <location>
        <begin position="76"/>
        <end position="127"/>
    </location>
</feature>
<keyword evidence="4" id="KW-1185">Reference proteome</keyword>
<name>A0A5B8VVM2_9SPHI</name>